<dbReference type="GO" id="GO:0030428">
    <property type="term" value="C:cell septum"/>
    <property type="evidence" value="ECO:0007669"/>
    <property type="project" value="TreeGrafter"/>
</dbReference>
<dbReference type="PROSITE" id="PS51724">
    <property type="entry name" value="SPOR"/>
    <property type="match status" value="1"/>
</dbReference>
<dbReference type="Proteomes" id="UP000054858">
    <property type="component" value="Unassembled WGS sequence"/>
</dbReference>
<dbReference type="EMBL" id="LNYP01000029">
    <property type="protein sequence ID" value="KTD38008.1"/>
    <property type="molecule type" value="Genomic_DNA"/>
</dbReference>
<dbReference type="AlphaFoldDB" id="A0A0W0X0G4"/>
<feature type="transmembrane region" description="Helical" evidence="1">
    <location>
        <begin position="12"/>
        <end position="31"/>
    </location>
</feature>
<evidence type="ECO:0000313" key="4">
    <source>
        <dbReference type="Proteomes" id="UP000054858"/>
    </source>
</evidence>
<sequence length="247" mass="27202">MKFGLDERRKHRLVGIVVILSITAIFLPALMKKSNEHLDEKINLSVRLPAKPSLPEVIKPEEKTMFQSIKVAHVDIAAVNEPTRLAHSVKAESLSTVSVAAIPEKVQAQLATNQIESVVKNQVVIQEVASRQSNQNKIMEAKGNVKKEIVATTVPSKNTVITAAANKKDFYSVQLGTFSLKSNAVSLVSRLRNKGYKATYTKTSNKKGDFYKVIVGELTQKEEAQHLQKQLAEQIQLSGFVVKTGVS</sequence>
<organism evidence="3 4">
    <name type="scientific">Legionella oakridgensis</name>
    <dbReference type="NCBI Taxonomy" id="29423"/>
    <lineage>
        <taxon>Bacteria</taxon>
        <taxon>Pseudomonadati</taxon>
        <taxon>Pseudomonadota</taxon>
        <taxon>Gammaproteobacteria</taxon>
        <taxon>Legionellales</taxon>
        <taxon>Legionellaceae</taxon>
        <taxon>Legionella</taxon>
    </lineage>
</organism>
<dbReference type="PANTHER" id="PTHR38687">
    <property type="entry name" value="CELL DIVISION PROTEIN DEDD-RELATED"/>
    <property type="match status" value="1"/>
</dbReference>
<dbReference type="InterPro" id="IPR052521">
    <property type="entry name" value="Cell_div_SPOR-domain"/>
</dbReference>
<dbReference type="SUPFAM" id="SSF110997">
    <property type="entry name" value="Sporulation related repeat"/>
    <property type="match status" value="1"/>
</dbReference>
<dbReference type="PATRIC" id="fig|29423.5.peg.1763"/>
<dbReference type="RefSeq" id="WP_025385769.1">
    <property type="nucleotide sequence ID" value="NZ_LCUA01000004.1"/>
</dbReference>
<dbReference type="GO" id="GO:0042834">
    <property type="term" value="F:peptidoglycan binding"/>
    <property type="evidence" value="ECO:0007669"/>
    <property type="project" value="InterPro"/>
</dbReference>
<protein>
    <submittedName>
        <fullName evidence="3">Sporulation domain-containing protein</fullName>
    </submittedName>
</protein>
<evidence type="ECO:0000313" key="3">
    <source>
        <dbReference type="EMBL" id="KTD38008.1"/>
    </source>
</evidence>
<gene>
    <name evidence="3" type="ORF">Loak_1684</name>
</gene>
<feature type="domain" description="SPOR" evidence="2">
    <location>
        <begin position="165"/>
        <end position="244"/>
    </location>
</feature>
<name>A0A0W0X0G4_9GAMM</name>
<evidence type="ECO:0000259" key="2">
    <source>
        <dbReference type="PROSITE" id="PS51724"/>
    </source>
</evidence>
<dbReference type="InterPro" id="IPR007730">
    <property type="entry name" value="SPOR-like_dom"/>
</dbReference>
<proteinExistence type="predicted"/>
<dbReference type="InterPro" id="IPR036680">
    <property type="entry name" value="SPOR-like_sf"/>
</dbReference>
<dbReference type="GO" id="GO:0032153">
    <property type="term" value="C:cell division site"/>
    <property type="evidence" value="ECO:0007669"/>
    <property type="project" value="TreeGrafter"/>
</dbReference>
<dbReference type="Gene3D" id="3.30.70.1070">
    <property type="entry name" value="Sporulation related repeat"/>
    <property type="match status" value="1"/>
</dbReference>
<keyword evidence="1" id="KW-0812">Transmembrane</keyword>
<keyword evidence="1" id="KW-0472">Membrane</keyword>
<dbReference type="GO" id="GO:0032506">
    <property type="term" value="P:cytokinetic process"/>
    <property type="evidence" value="ECO:0007669"/>
    <property type="project" value="TreeGrafter"/>
</dbReference>
<dbReference type="Pfam" id="PF05036">
    <property type="entry name" value="SPOR"/>
    <property type="match status" value="1"/>
</dbReference>
<dbReference type="PANTHER" id="PTHR38687:SF1">
    <property type="entry name" value="CELL DIVISION PROTEIN DEDD"/>
    <property type="match status" value="1"/>
</dbReference>
<accession>A0A0W0X0G4</accession>
<evidence type="ECO:0000256" key="1">
    <source>
        <dbReference type="SAM" id="Phobius"/>
    </source>
</evidence>
<reference evidence="3 4" key="1">
    <citation type="submission" date="2015-11" db="EMBL/GenBank/DDBJ databases">
        <title>Genomic analysis of 38 Legionella species identifies large and diverse effector repertoires.</title>
        <authorList>
            <person name="Burstein D."/>
            <person name="Amaro F."/>
            <person name="Zusman T."/>
            <person name="Lifshitz Z."/>
            <person name="Cohen O."/>
            <person name="Gilbert J.A."/>
            <person name="Pupko T."/>
            <person name="Shuman H.A."/>
            <person name="Segal G."/>
        </authorList>
    </citation>
    <scope>NUCLEOTIDE SEQUENCE [LARGE SCALE GENOMIC DNA]</scope>
    <source>
        <strain evidence="3 4">Oak Ridge-10</strain>
    </source>
</reference>
<comment type="caution">
    <text evidence="3">The sequence shown here is derived from an EMBL/GenBank/DDBJ whole genome shotgun (WGS) entry which is preliminary data.</text>
</comment>
<keyword evidence="1" id="KW-1133">Transmembrane helix</keyword>